<evidence type="ECO:0000256" key="3">
    <source>
        <dbReference type="ARBA" id="ARBA00012201"/>
    </source>
</evidence>
<dbReference type="EMBL" id="JHEG04000001">
    <property type="protein sequence ID" value="KAF3884138.1"/>
    <property type="molecule type" value="Genomic_DNA"/>
</dbReference>
<comment type="subcellular location">
    <subcellularLocation>
        <location evidence="2">Membrane</location>
    </subcellularLocation>
</comment>
<dbReference type="GO" id="GO:0006171">
    <property type="term" value="P:cAMP biosynthetic process"/>
    <property type="evidence" value="ECO:0007669"/>
    <property type="project" value="UniProtKB-KW"/>
</dbReference>
<dbReference type="FunFam" id="3.30.70.1230:FF:000033">
    <property type="entry name" value="Adenylate cyclase"/>
    <property type="match status" value="1"/>
</dbReference>
<dbReference type="PROSITE" id="PS50113">
    <property type="entry name" value="PAC"/>
    <property type="match status" value="1"/>
</dbReference>
<dbReference type="GO" id="GO:0004383">
    <property type="term" value="F:guanylate cyclase activity"/>
    <property type="evidence" value="ECO:0007669"/>
    <property type="project" value="TreeGrafter"/>
</dbReference>
<dbReference type="InterPro" id="IPR018297">
    <property type="entry name" value="A/G_cyclase_CS"/>
</dbReference>
<dbReference type="GO" id="GO:0005886">
    <property type="term" value="C:plasma membrane"/>
    <property type="evidence" value="ECO:0007669"/>
    <property type="project" value="UniProtKB-ARBA"/>
</dbReference>
<evidence type="ECO:0000256" key="2">
    <source>
        <dbReference type="ARBA" id="ARBA00004370"/>
    </source>
</evidence>
<dbReference type="GO" id="GO:0007168">
    <property type="term" value="P:receptor guanylyl cyclase signaling pathway"/>
    <property type="evidence" value="ECO:0007669"/>
    <property type="project" value="TreeGrafter"/>
</dbReference>
<evidence type="ECO:0000259" key="19">
    <source>
        <dbReference type="PROSITE" id="PS50110"/>
    </source>
</evidence>
<evidence type="ECO:0000256" key="11">
    <source>
        <dbReference type="ARBA" id="ARBA00022998"/>
    </source>
</evidence>
<keyword evidence="6" id="KW-0479">Metal-binding</keyword>
<comment type="catalytic activity">
    <reaction evidence="1">
        <text>ATP = 3',5'-cyclic AMP + diphosphate</text>
        <dbReference type="Rhea" id="RHEA:15389"/>
        <dbReference type="ChEBI" id="CHEBI:30616"/>
        <dbReference type="ChEBI" id="CHEBI:33019"/>
        <dbReference type="ChEBI" id="CHEBI:58165"/>
        <dbReference type="EC" id="4.6.1.1"/>
    </reaction>
</comment>
<gene>
    <name evidence="24" type="ORF">DA73_0209815</name>
    <name evidence="23" type="ORF">DA73_0400000465</name>
</gene>
<evidence type="ECO:0000259" key="20">
    <source>
        <dbReference type="PROSITE" id="PS50112"/>
    </source>
</evidence>
<dbReference type="InterPro" id="IPR001054">
    <property type="entry name" value="A/G_cyclase"/>
</dbReference>
<dbReference type="Pfam" id="PF00211">
    <property type="entry name" value="Guanylate_cyc"/>
    <property type="match status" value="1"/>
</dbReference>
<reference evidence="23" key="2">
    <citation type="submission" date="2019-11" db="EMBL/GenBank/DDBJ databases">
        <title>Improved Assembly of Tolypothrix boutellei genome.</title>
        <authorList>
            <person name="Sarangi A.N."/>
            <person name="Mukherjee M."/>
            <person name="Ghosh S."/>
            <person name="Singh D."/>
            <person name="Das A."/>
            <person name="Kant S."/>
            <person name="Prusty A."/>
            <person name="Tripathy S."/>
        </authorList>
    </citation>
    <scope>NUCLEOTIDE SEQUENCE</scope>
    <source>
        <strain evidence="23">VB521301</strain>
    </source>
</reference>
<dbReference type="CDD" id="cd00130">
    <property type="entry name" value="PAS"/>
    <property type="match status" value="1"/>
</dbReference>
<dbReference type="EMBL" id="JHEG02000037">
    <property type="protein sequence ID" value="KIE11934.1"/>
    <property type="molecule type" value="Genomic_DNA"/>
</dbReference>
<evidence type="ECO:0000313" key="24">
    <source>
        <dbReference type="EMBL" id="KIE11934.1"/>
    </source>
</evidence>
<evidence type="ECO:0000256" key="5">
    <source>
        <dbReference type="ARBA" id="ARBA00022692"/>
    </source>
</evidence>
<evidence type="ECO:0000313" key="25">
    <source>
        <dbReference type="Proteomes" id="UP000029738"/>
    </source>
</evidence>
<dbReference type="InterPro" id="IPR050401">
    <property type="entry name" value="Cyclic_nucleotide_synthase"/>
</dbReference>
<dbReference type="InterPro" id="IPR035965">
    <property type="entry name" value="PAS-like_dom_sf"/>
</dbReference>
<dbReference type="GO" id="GO:0004016">
    <property type="term" value="F:adenylate cyclase activity"/>
    <property type="evidence" value="ECO:0007669"/>
    <property type="project" value="UniProtKB-EC"/>
</dbReference>
<evidence type="ECO:0000256" key="8">
    <source>
        <dbReference type="ARBA" id="ARBA00022840"/>
    </source>
</evidence>
<dbReference type="Gene3D" id="3.30.450.20">
    <property type="entry name" value="PAS domain"/>
    <property type="match status" value="1"/>
</dbReference>
<dbReference type="InterPro" id="IPR001789">
    <property type="entry name" value="Sig_transdc_resp-reg_receiver"/>
</dbReference>
<dbReference type="GO" id="GO:0000160">
    <property type="term" value="P:phosphorelay signal transduction system"/>
    <property type="evidence" value="ECO:0007669"/>
    <property type="project" value="InterPro"/>
</dbReference>
<accession>A0A0C1R2Y1</accession>
<dbReference type="Pfam" id="PF13426">
    <property type="entry name" value="PAS_9"/>
    <property type="match status" value="1"/>
</dbReference>
<dbReference type="PROSITE" id="PS50112">
    <property type="entry name" value="PAS"/>
    <property type="match status" value="1"/>
</dbReference>
<keyword evidence="12" id="KW-0472">Membrane</keyword>
<keyword evidence="25" id="KW-1185">Reference proteome</keyword>
<evidence type="ECO:0000256" key="7">
    <source>
        <dbReference type="ARBA" id="ARBA00022741"/>
    </source>
</evidence>
<dbReference type="SMART" id="SM00448">
    <property type="entry name" value="REC"/>
    <property type="match status" value="1"/>
</dbReference>
<dbReference type="SMART" id="SM00091">
    <property type="entry name" value="PAS"/>
    <property type="match status" value="1"/>
</dbReference>
<dbReference type="PROSITE" id="PS50110">
    <property type="entry name" value="RESPONSE_REGULATORY"/>
    <property type="match status" value="1"/>
</dbReference>
<dbReference type="InterPro" id="IPR011006">
    <property type="entry name" value="CheY-like_superfamily"/>
</dbReference>
<evidence type="ECO:0000256" key="1">
    <source>
        <dbReference type="ARBA" id="ARBA00001593"/>
    </source>
</evidence>
<evidence type="ECO:0000256" key="14">
    <source>
        <dbReference type="ARBA" id="ARBA00032597"/>
    </source>
</evidence>
<dbReference type="SUPFAM" id="SSF55073">
    <property type="entry name" value="Nucleotide cyclase"/>
    <property type="match status" value="1"/>
</dbReference>
<keyword evidence="10" id="KW-1133">Transmembrane helix</keyword>
<feature type="domain" description="PAS" evidence="20">
    <location>
        <begin position="167"/>
        <end position="208"/>
    </location>
</feature>
<evidence type="ECO:0000256" key="13">
    <source>
        <dbReference type="ARBA" id="ARBA00023239"/>
    </source>
</evidence>
<protein>
    <recommendedName>
        <fullName evidence="4">Adenylate cyclase</fullName>
        <ecNumber evidence="3">4.6.1.1</ecNumber>
    </recommendedName>
    <alternativeName>
        <fullName evidence="14">ATP pyrophosphate-lyase</fullName>
    </alternativeName>
    <alternativeName>
        <fullName evidence="15">Adenylyl cyclase</fullName>
    </alternativeName>
</protein>
<feature type="domain" description="Response regulatory" evidence="19">
    <location>
        <begin position="11"/>
        <end position="127"/>
    </location>
</feature>
<feature type="domain" description="Guanylate cyclase" evidence="22">
    <location>
        <begin position="330"/>
        <end position="457"/>
    </location>
</feature>
<evidence type="ECO:0000256" key="9">
    <source>
        <dbReference type="ARBA" id="ARBA00022842"/>
    </source>
</evidence>
<dbReference type="InterPro" id="IPR029787">
    <property type="entry name" value="Nucleotide_cyclase"/>
</dbReference>
<dbReference type="PROSITE" id="PS50125">
    <property type="entry name" value="GUANYLATE_CYCLASE_2"/>
    <property type="match status" value="1"/>
</dbReference>
<comment type="similarity">
    <text evidence="18">Belongs to the adenylyl cyclase class-4/guanylyl cyclase family.</text>
</comment>
<keyword evidence="13 18" id="KW-0456">Lyase</keyword>
<dbReference type="CDD" id="cd19920">
    <property type="entry name" value="REC_PA4781-like"/>
    <property type="match status" value="1"/>
</dbReference>
<keyword evidence="11" id="KW-0115">cAMP biosynthesis</keyword>
<dbReference type="SUPFAM" id="SSF52172">
    <property type="entry name" value="CheY-like"/>
    <property type="match status" value="1"/>
</dbReference>
<evidence type="ECO:0000256" key="4">
    <source>
        <dbReference type="ARBA" id="ARBA00021420"/>
    </source>
</evidence>
<keyword evidence="9" id="KW-0460">Magnesium</keyword>
<dbReference type="Proteomes" id="UP000029738">
    <property type="component" value="Unassembled WGS sequence"/>
</dbReference>
<dbReference type="InterPro" id="IPR000700">
    <property type="entry name" value="PAS-assoc_C"/>
</dbReference>
<dbReference type="AlphaFoldDB" id="A0A0C1R2Y1"/>
<dbReference type="InterPro" id="IPR000014">
    <property type="entry name" value="PAS"/>
</dbReference>
<evidence type="ECO:0000256" key="15">
    <source>
        <dbReference type="ARBA" id="ARBA00032637"/>
    </source>
</evidence>
<dbReference type="GO" id="GO:0046872">
    <property type="term" value="F:metal ion binding"/>
    <property type="evidence" value="ECO:0007669"/>
    <property type="project" value="UniProtKB-KW"/>
</dbReference>
<dbReference type="NCBIfam" id="TIGR00229">
    <property type="entry name" value="sensory_box"/>
    <property type="match status" value="1"/>
</dbReference>
<dbReference type="Gene3D" id="3.40.50.2300">
    <property type="match status" value="1"/>
</dbReference>
<evidence type="ECO:0000259" key="22">
    <source>
        <dbReference type="PROSITE" id="PS50125"/>
    </source>
</evidence>
<evidence type="ECO:0000256" key="6">
    <source>
        <dbReference type="ARBA" id="ARBA00022723"/>
    </source>
</evidence>
<comment type="subunit">
    <text evidence="16">Homodimer. Can also exist as monomer.</text>
</comment>
<evidence type="ECO:0000256" key="16">
    <source>
        <dbReference type="ARBA" id="ARBA00064436"/>
    </source>
</evidence>
<keyword evidence="5" id="KW-0812">Transmembrane</keyword>
<dbReference type="Pfam" id="PF00072">
    <property type="entry name" value="Response_reg"/>
    <property type="match status" value="1"/>
</dbReference>
<dbReference type="CDD" id="cd07302">
    <property type="entry name" value="CHD"/>
    <property type="match status" value="1"/>
</dbReference>
<keyword evidence="8" id="KW-0067">ATP-binding</keyword>
<dbReference type="GO" id="GO:0001653">
    <property type="term" value="F:peptide receptor activity"/>
    <property type="evidence" value="ECO:0007669"/>
    <property type="project" value="TreeGrafter"/>
</dbReference>
<evidence type="ECO:0000259" key="21">
    <source>
        <dbReference type="PROSITE" id="PS50113"/>
    </source>
</evidence>
<dbReference type="EC" id="4.6.1.1" evidence="3"/>
<proteinExistence type="inferred from homology"/>
<evidence type="ECO:0000256" key="17">
    <source>
        <dbReference type="PROSITE-ProRule" id="PRU00169"/>
    </source>
</evidence>
<dbReference type="RefSeq" id="WP_038077594.1">
    <property type="nucleotide sequence ID" value="NZ_JHEG04000001.1"/>
</dbReference>
<dbReference type="OrthoDB" id="456159at2"/>
<dbReference type="SMART" id="SM00044">
    <property type="entry name" value="CYCc"/>
    <property type="match status" value="1"/>
</dbReference>
<evidence type="ECO:0000256" key="18">
    <source>
        <dbReference type="RuleBase" id="RU000405"/>
    </source>
</evidence>
<evidence type="ECO:0000313" key="23">
    <source>
        <dbReference type="EMBL" id="KAF3884138.1"/>
    </source>
</evidence>
<feature type="modified residue" description="4-aspartylphosphate" evidence="17">
    <location>
        <position position="60"/>
    </location>
</feature>
<sequence>MKVTPNNLKIEILVVDDIPANLRLLVNILRENGYNARAIVNGHSVLDIAQSIEPDLILLDILMPSINGYEICQQLKANPKTRDIPVIFISALNEGLDKAKAFEVGGVDYITKPFQVEEVLIRINNQLTQRFLIKILQQQTKLLYQQNRHLQTEISDRKRAEVSLRMSKERYYSIFENAIVGIYQLTPEGKYLSVNSALAKMYGYSSPEELFQSISDIDKQIYLDPQHRQKFAAALEENETVSGFESLIHRKDGKTIWISESARAVRDSTGKLLYYEGMVSEITERKLAQEALKFQKAQSEELLLNILPQQIAERLQAGETLIADQFQEVSVLFADIVGFTQLSCQKTPAELVEFLNKIFSKFDQLAAKHGLEKIKTIGDAYMVVGGLPTPNPDRVRKTAQMALDMQASLAQFNAQEKQGLQLRIGMNIGPVVAGVIGISKFSYDLWGDTVNVASRMESNGLPGKIQVSAATYESLKEEFKFEQRGEIFIKGKGVMMTYWLTGNLP</sequence>
<evidence type="ECO:0000256" key="10">
    <source>
        <dbReference type="ARBA" id="ARBA00022989"/>
    </source>
</evidence>
<dbReference type="PANTHER" id="PTHR11920:SF335">
    <property type="entry name" value="GUANYLATE CYCLASE"/>
    <property type="match status" value="1"/>
</dbReference>
<dbReference type="GO" id="GO:0005524">
    <property type="term" value="F:ATP binding"/>
    <property type="evidence" value="ECO:0007669"/>
    <property type="project" value="UniProtKB-KW"/>
</dbReference>
<dbReference type="STRING" id="1479485.DA73_0209815"/>
<keyword evidence="7" id="KW-0547">Nucleotide-binding</keyword>
<feature type="domain" description="PAC" evidence="21">
    <location>
        <begin position="242"/>
        <end position="294"/>
    </location>
</feature>
<dbReference type="SUPFAM" id="SSF55785">
    <property type="entry name" value="PYP-like sensor domain (PAS domain)"/>
    <property type="match status" value="1"/>
</dbReference>
<evidence type="ECO:0000256" key="12">
    <source>
        <dbReference type="ARBA" id="ARBA00023136"/>
    </source>
</evidence>
<dbReference type="PANTHER" id="PTHR11920">
    <property type="entry name" value="GUANYLYL CYCLASE"/>
    <property type="match status" value="1"/>
</dbReference>
<organism evidence="24">
    <name type="scientific">Tolypothrix bouteillei VB521301</name>
    <dbReference type="NCBI Taxonomy" id="1479485"/>
    <lineage>
        <taxon>Bacteria</taxon>
        <taxon>Bacillati</taxon>
        <taxon>Cyanobacteriota</taxon>
        <taxon>Cyanophyceae</taxon>
        <taxon>Nostocales</taxon>
        <taxon>Tolypothrichaceae</taxon>
        <taxon>Tolypothrix</taxon>
    </lineage>
</organism>
<keyword evidence="17" id="KW-0597">Phosphoprotein</keyword>
<name>A0A0C1R2Y1_9CYAN</name>
<reference evidence="24" key="1">
    <citation type="journal article" date="2015" name="Genome Announc.">
        <title>Draft Genome Sequence of Tolypothrix boutellei Strain VB521301.</title>
        <authorList>
            <person name="Chandrababunaidu M.M."/>
            <person name="Singh D."/>
            <person name="Sen D."/>
            <person name="Bhan S."/>
            <person name="Das S."/>
            <person name="Gupta A."/>
            <person name="Adhikary S.P."/>
            <person name="Tripathy S."/>
        </authorList>
    </citation>
    <scope>NUCLEOTIDE SEQUENCE</scope>
    <source>
        <strain evidence="24">VB521301</strain>
    </source>
</reference>
<comment type="caution">
    <text evidence="24">The sequence shown here is derived from an EMBL/GenBank/DDBJ whole genome shotgun (WGS) entry which is preliminary data.</text>
</comment>
<dbReference type="Gene3D" id="3.30.70.1230">
    <property type="entry name" value="Nucleotide cyclase"/>
    <property type="match status" value="1"/>
</dbReference>
<dbReference type="PROSITE" id="PS00452">
    <property type="entry name" value="GUANYLATE_CYCLASE_1"/>
    <property type="match status" value="1"/>
</dbReference>